<dbReference type="AlphaFoldDB" id="A0A0R2R9T1"/>
<comment type="caution">
    <text evidence="2">The sequence shown here is derived from an EMBL/GenBank/DDBJ whole genome shotgun (WGS) entry which is preliminary data.</text>
</comment>
<accession>A0A0R2R9T1</accession>
<proteinExistence type="predicted"/>
<protein>
    <submittedName>
        <fullName evidence="2">Uncharacterized protein</fullName>
    </submittedName>
</protein>
<name>A0A0R2R9T1_9BACT</name>
<gene>
    <name evidence="2" type="ORF">ABR82_02060</name>
</gene>
<evidence type="ECO:0000313" key="3">
    <source>
        <dbReference type="Proteomes" id="UP000051269"/>
    </source>
</evidence>
<keyword evidence="1" id="KW-0732">Signal</keyword>
<evidence type="ECO:0000313" key="2">
    <source>
        <dbReference type="EMBL" id="KRO59390.1"/>
    </source>
</evidence>
<sequence>MKYEKTNSILSLLIGFLSMALCHHVGWATTTIFNGHTDIFEAEYEQDGTNTPTVHLGVHTDTGHYEPADVLLEVGNAAYGSTAEFSPTIISLLGANAWILPADLEAADQLGIIQAGVVKAGFPDTQPVTFTMVAAGAANPGNFALFNSGSAIRLSATGSEVGTSSFSITTGHIHYNWGFSAPGTYTFDMKASYTDAAFGVLESAVETYTFNVIPEPTGGALLLT</sequence>
<feature type="signal peptide" evidence="1">
    <location>
        <begin position="1"/>
        <end position="27"/>
    </location>
</feature>
<dbReference type="Proteomes" id="UP000051269">
    <property type="component" value="Unassembled WGS sequence"/>
</dbReference>
<feature type="chain" id="PRO_5006422631" evidence="1">
    <location>
        <begin position="28"/>
        <end position="224"/>
    </location>
</feature>
<feature type="non-terminal residue" evidence="2">
    <location>
        <position position="224"/>
    </location>
</feature>
<evidence type="ECO:0000256" key="1">
    <source>
        <dbReference type="SAM" id="SignalP"/>
    </source>
</evidence>
<dbReference type="NCBIfam" id="NF038134">
    <property type="entry name" value="choice_anch_M"/>
    <property type="match status" value="1"/>
</dbReference>
<dbReference type="EMBL" id="LIBO01000391">
    <property type="protein sequence ID" value="KRO59390.1"/>
    <property type="molecule type" value="Genomic_DNA"/>
</dbReference>
<reference evidence="2 3" key="1">
    <citation type="submission" date="2015-10" db="EMBL/GenBank/DDBJ databases">
        <title>Metagenome-Assembled Genomes uncover a global brackish microbiome.</title>
        <authorList>
            <person name="Hugerth L.W."/>
            <person name="Larsson J."/>
            <person name="Alneberg J."/>
            <person name="Lindh M.V."/>
            <person name="Legrand C."/>
            <person name="Pinhassi J."/>
            <person name="Andersson A.F."/>
        </authorList>
    </citation>
    <scope>NUCLEOTIDE SEQUENCE [LARGE SCALE GENOMIC DNA]</scope>
    <source>
        <strain evidence="2">BACL18 MAG-120507-bin52</strain>
    </source>
</reference>
<organism evidence="2 3">
    <name type="scientific">Verrucomicrobia subdivision 6 bacterium BACL9 MAG-120507-bin52</name>
    <dbReference type="NCBI Taxonomy" id="1655590"/>
    <lineage>
        <taxon>Bacteria</taxon>
        <taxon>Pseudomonadati</taxon>
        <taxon>Verrucomicrobiota</taxon>
        <taxon>Verrucomicrobiia</taxon>
        <taxon>Verrucomicrobiales</taxon>
        <taxon>Verrucomicrobia subdivision 6</taxon>
    </lineage>
</organism>
<dbReference type="NCBIfam" id="TIGR03769">
    <property type="entry name" value="P_ac_wall_RPT"/>
    <property type="match status" value="1"/>
</dbReference>
<dbReference type="InterPro" id="IPR022435">
    <property type="entry name" value="Surface-anchored_actinobac"/>
</dbReference>